<evidence type="ECO:0000256" key="2">
    <source>
        <dbReference type="ARBA" id="ARBA00022692"/>
    </source>
</evidence>
<dbReference type="Proteomes" id="UP000095085">
    <property type="component" value="Unassembled WGS sequence"/>
</dbReference>
<dbReference type="GO" id="GO:0005886">
    <property type="term" value="C:plasma membrane"/>
    <property type="evidence" value="ECO:0007669"/>
    <property type="project" value="TreeGrafter"/>
</dbReference>
<feature type="non-terminal residue" evidence="5">
    <location>
        <position position="159"/>
    </location>
</feature>
<dbReference type="GeneID" id="30998075"/>
<name>A0A1E4RL83_9ASCO</name>
<reference evidence="6" key="1">
    <citation type="submission" date="2016-05" db="EMBL/GenBank/DDBJ databases">
        <title>Comparative genomics of biotechnologically important yeasts.</title>
        <authorList>
            <consortium name="DOE Joint Genome Institute"/>
            <person name="Riley R."/>
            <person name="Haridas S."/>
            <person name="Wolfe K.H."/>
            <person name="Lopes M.R."/>
            <person name="Hittinger C.T."/>
            <person name="Goker M."/>
            <person name="Salamov A."/>
            <person name="Wisecaver J."/>
            <person name="Long T.M."/>
            <person name="Aerts A.L."/>
            <person name="Barry K."/>
            <person name="Choi C."/>
            <person name="Clum A."/>
            <person name="Coughlan A.Y."/>
            <person name="Deshpande S."/>
            <person name="Douglass A.P."/>
            <person name="Hanson S.J."/>
            <person name="Klenk H.-P."/>
            <person name="Labutti K."/>
            <person name="Lapidus A."/>
            <person name="Lindquist E."/>
            <person name="Lipzen A."/>
            <person name="Meier-Kolthoff J.P."/>
            <person name="Ohm R.A."/>
            <person name="Otillar R.P."/>
            <person name="Pangilinan J."/>
            <person name="Peng Y."/>
            <person name="Rokas A."/>
            <person name="Rosa C.A."/>
            <person name="Scheuner C."/>
            <person name="Sibirny A.A."/>
            <person name="Slot J.C."/>
            <person name="Stielow J.B."/>
            <person name="Sun H."/>
            <person name="Kurtzman C.P."/>
            <person name="Blackwell M."/>
            <person name="Grigoriev I.V."/>
            <person name="Jeffries T.W."/>
        </authorList>
    </citation>
    <scope>NUCLEOTIDE SEQUENCE [LARGE SCALE GENOMIC DNA]</scope>
    <source>
        <strain evidence="6">NRRL Y-1933</strain>
    </source>
</reference>
<proteinExistence type="predicted"/>
<gene>
    <name evidence="5" type="ORF">HYPBUDRAFT_5839</name>
</gene>
<dbReference type="InterPro" id="IPR036259">
    <property type="entry name" value="MFS_trans_sf"/>
</dbReference>
<protein>
    <recommendedName>
        <fullName evidence="7">MFS general substrate transporter</fullName>
    </recommendedName>
</protein>
<evidence type="ECO:0000256" key="1">
    <source>
        <dbReference type="ARBA" id="ARBA00004141"/>
    </source>
</evidence>
<dbReference type="RefSeq" id="XP_020077087.1">
    <property type="nucleotide sequence ID" value="XM_020223526.1"/>
</dbReference>
<evidence type="ECO:0000256" key="4">
    <source>
        <dbReference type="ARBA" id="ARBA00023136"/>
    </source>
</evidence>
<dbReference type="OrthoDB" id="4094544at2759"/>
<dbReference type="GO" id="GO:0015244">
    <property type="term" value="F:fluconazole transmembrane transporter activity"/>
    <property type="evidence" value="ECO:0007669"/>
    <property type="project" value="TreeGrafter"/>
</dbReference>
<evidence type="ECO:0008006" key="7">
    <source>
        <dbReference type="Google" id="ProtNLM"/>
    </source>
</evidence>
<organism evidence="5 6">
    <name type="scientific">Hyphopichia burtonii NRRL Y-1933</name>
    <dbReference type="NCBI Taxonomy" id="984485"/>
    <lineage>
        <taxon>Eukaryota</taxon>
        <taxon>Fungi</taxon>
        <taxon>Dikarya</taxon>
        <taxon>Ascomycota</taxon>
        <taxon>Saccharomycotina</taxon>
        <taxon>Pichiomycetes</taxon>
        <taxon>Debaryomycetaceae</taxon>
        <taxon>Hyphopichia</taxon>
    </lineage>
</organism>
<keyword evidence="4" id="KW-0472">Membrane</keyword>
<keyword evidence="2" id="KW-0812">Transmembrane</keyword>
<dbReference type="PANTHER" id="PTHR23502:SF23">
    <property type="entry name" value="FLUCONAZOLE RESISTANCE PROTEIN 1"/>
    <property type="match status" value="1"/>
</dbReference>
<dbReference type="PANTHER" id="PTHR23502">
    <property type="entry name" value="MAJOR FACILITATOR SUPERFAMILY"/>
    <property type="match status" value="1"/>
</dbReference>
<keyword evidence="6" id="KW-1185">Reference proteome</keyword>
<dbReference type="Gene3D" id="1.20.1250.20">
    <property type="entry name" value="MFS general substrate transporter like domains"/>
    <property type="match status" value="1"/>
</dbReference>
<sequence length="159" mass="18034">MILKRLVRDSTLGRIIYKATKHLFFSYPEEDPDYLVPEKYFITLNHLSNSTIVSNDDEKLKEKDPIDKIYKYITTWDSDNDPENPYNWTVSEKAVVSILIGFNTICQYLAASIFTPIAADLKEEFGVTTVQSSLPLSLFVIGYGIGPMISSPLTEISKI</sequence>
<accession>A0A1E4RL83</accession>
<dbReference type="SUPFAM" id="SSF103473">
    <property type="entry name" value="MFS general substrate transporter"/>
    <property type="match status" value="1"/>
</dbReference>
<dbReference type="GO" id="GO:1990961">
    <property type="term" value="P:xenobiotic detoxification by transmembrane export across the plasma membrane"/>
    <property type="evidence" value="ECO:0007669"/>
    <property type="project" value="TreeGrafter"/>
</dbReference>
<comment type="subcellular location">
    <subcellularLocation>
        <location evidence="1">Membrane</location>
        <topology evidence="1">Multi-pass membrane protein</topology>
    </subcellularLocation>
</comment>
<evidence type="ECO:0000256" key="3">
    <source>
        <dbReference type="ARBA" id="ARBA00022989"/>
    </source>
</evidence>
<dbReference type="STRING" id="984485.A0A1E4RL83"/>
<evidence type="ECO:0000313" key="6">
    <source>
        <dbReference type="Proteomes" id="UP000095085"/>
    </source>
</evidence>
<dbReference type="AlphaFoldDB" id="A0A1E4RL83"/>
<dbReference type="EMBL" id="KV454540">
    <property type="protein sequence ID" value="ODV68020.1"/>
    <property type="molecule type" value="Genomic_DNA"/>
</dbReference>
<evidence type="ECO:0000313" key="5">
    <source>
        <dbReference type="EMBL" id="ODV68020.1"/>
    </source>
</evidence>
<keyword evidence="3" id="KW-1133">Transmembrane helix</keyword>